<reference evidence="1" key="1">
    <citation type="submission" date="2021-03" db="EMBL/GenBank/DDBJ databases">
        <authorList>
            <person name="Tagirdzhanova G."/>
        </authorList>
    </citation>
    <scope>NUCLEOTIDE SEQUENCE</scope>
</reference>
<comment type="caution">
    <text evidence="1">The sequence shown here is derived from an EMBL/GenBank/DDBJ whole genome shotgun (WGS) entry which is preliminary data.</text>
</comment>
<dbReference type="Gene3D" id="3.40.50.300">
    <property type="entry name" value="P-loop containing nucleotide triphosphate hydrolases"/>
    <property type="match status" value="1"/>
</dbReference>
<dbReference type="EMBL" id="CAJPDR010000264">
    <property type="protein sequence ID" value="CAF9929199.1"/>
    <property type="molecule type" value="Genomic_DNA"/>
</dbReference>
<dbReference type="InterPro" id="IPR027417">
    <property type="entry name" value="P-loop_NTPase"/>
</dbReference>
<sequence>MADECEDLDAIFFMADLATYKIHPNDGSFADEWDNNLQRFRRFCKLPWYTEKDVILLFLNIDKLSMKPLNVHASSHKHENSHARTVDDIVKSFVSLNKDESREIHVIFADNDDKAKNLESLDGVMKLILSKKANLPRDSQAI</sequence>
<organism evidence="1 2">
    <name type="scientific">Alectoria fallacina</name>
    <dbReference type="NCBI Taxonomy" id="1903189"/>
    <lineage>
        <taxon>Eukaryota</taxon>
        <taxon>Fungi</taxon>
        <taxon>Dikarya</taxon>
        <taxon>Ascomycota</taxon>
        <taxon>Pezizomycotina</taxon>
        <taxon>Lecanoromycetes</taxon>
        <taxon>OSLEUM clade</taxon>
        <taxon>Lecanoromycetidae</taxon>
        <taxon>Lecanorales</taxon>
        <taxon>Lecanorineae</taxon>
        <taxon>Parmeliaceae</taxon>
        <taxon>Alectoria</taxon>
    </lineage>
</organism>
<evidence type="ECO:0000313" key="2">
    <source>
        <dbReference type="Proteomes" id="UP000664203"/>
    </source>
</evidence>
<evidence type="ECO:0000313" key="1">
    <source>
        <dbReference type="EMBL" id="CAF9929199.1"/>
    </source>
</evidence>
<name>A0A8H3IW35_9LECA</name>
<keyword evidence="2" id="KW-1185">Reference proteome</keyword>
<proteinExistence type="predicted"/>
<dbReference type="AlphaFoldDB" id="A0A8H3IW35"/>
<dbReference type="Proteomes" id="UP000664203">
    <property type="component" value="Unassembled WGS sequence"/>
</dbReference>
<accession>A0A8H3IW35</accession>
<dbReference type="SUPFAM" id="SSF52540">
    <property type="entry name" value="P-loop containing nucleoside triphosphate hydrolases"/>
    <property type="match status" value="1"/>
</dbReference>
<dbReference type="OrthoDB" id="10463798at2759"/>
<gene>
    <name evidence="1" type="ORF">ALECFALPRED_004268</name>
</gene>
<protein>
    <submittedName>
        <fullName evidence="1">Uncharacterized protein</fullName>
    </submittedName>
</protein>